<evidence type="ECO:0000256" key="1">
    <source>
        <dbReference type="ARBA" id="ARBA00007664"/>
    </source>
</evidence>
<dbReference type="STRING" id="1652495.ccrud_05275"/>
<dbReference type="PRINTS" id="PR00722">
    <property type="entry name" value="CHYMOTRYPSIN"/>
</dbReference>
<dbReference type="InterPro" id="IPR009003">
    <property type="entry name" value="Peptidase_S1_PA"/>
</dbReference>
<dbReference type="InterPro" id="IPR050430">
    <property type="entry name" value="Peptidase_S1"/>
</dbReference>
<proteinExistence type="inferred from homology"/>
<sequence>MSPASFTTKALSVLTAFALASSALVAAAPAQALANARNATGSSATSDAMVRLQIGQTACSATMITSSWALTARHCIPESGNAGAAVGSSTLSPLQPVAQAIIHPTADLALVQLPNQINASTVDLYGAHVQPGERGQASGWGGYSALGQQVVQAADVQVQRRVTNVPSPDRGAVMLEGTVANGRLMPGDSGGPLYINGQLAGVLSMSTADEHNASQAGTVGWYIPVAEHADWIARHTGKPIPPIVSAPAPLVDATAHPTFIPAPQLHAPTSSDNVWAVSSF</sequence>
<evidence type="ECO:0000313" key="5">
    <source>
        <dbReference type="EMBL" id="ANE03679.1"/>
    </source>
</evidence>
<comment type="similarity">
    <text evidence="1">Belongs to the peptidase S1 family.</text>
</comment>
<dbReference type="GO" id="GO:0006508">
    <property type="term" value="P:proteolysis"/>
    <property type="evidence" value="ECO:0007669"/>
    <property type="project" value="InterPro"/>
</dbReference>
<feature type="domain" description="Peptidase S1" evidence="4">
    <location>
        <begin position="13"/>
        <end position="237"/>
    </location>
</feature>
<evidence type="ECO:0000259" key="4">
    <source>
        <dbReference type="PROSITE" id="PS50240"/>
    </source>
</evidence>
<protein>
    <submittedName>
        <fullName evidence="5">Peptidase S1</fullName>
    </submittedName>
</protein>
<dbReference type="OrthoDB" id="9815928at2"/>
<dbReference type="Gene3D" id="2.40.10.10">
    <property type="entry name" value="Trypsin-like serine proteases"/>
    <property type="match status" value="2"/>
</dbReference>
<feature type="signal peptide" evidence="3">
    <location>
        <begin position="1"/>
        <end position="26"/>
    </location>
</feature>
<gene>
    <name evidence="5" type="ORF">ccrud_05275</name>
</gene>
<dbReference type="EMBL" id="CP015622">
    <property type="protein sequence ID" value="ANE03679.1"/>
    <property type="molecule type" value="Genomic_DNA"/>
</dbReference>
<keyword evidence="2" id="KW-1015">Disulfide bond</keyword>
<dbReference type="KEGG" id="ccjz:ccrud_05275"/>
<evidence type="ECO:0000256" key="2">
    <source>
        <dbReference type="ARBA" id="ARBA00023157"/>
    </source>
</evidence>
<dbReference type="InterPro" id="IPR043504">
    <property type="entry name" value="Peptidase_S1_PA_chymotrypsin"/>
</dbReference>
<name>A0A172QSL2_9CORY</name>
<accession>A0A172QSL2</accession>
<dbReference type="InterPro" id="IPR001314">
    <property type="entry name" value="Peptidase_S1A"/>
</dbReference>
<dbReference type="PROSITE" id="PS50240">
    <property type="entry name" value="TRYPSIN_DOM"/>
    <property type="match status" value="1"/>
</dbReference>
<dbReference type="AlphaFoldDB" id="A0A172QSL2"/>
<dbReference type="PANTHER" id="PTHR24276">
    <property type="entry name" value="POLYSERASE-RELATED"/>
    <property type="match status" value="1"/>
</dbReference>
<feature type="chain" id="PRO_5039563733" evidence="3">
    <location>
        <begin position="27"/>
        <end position="280"/>
    </location>
</feature>
<evidence type="ECO:0000313" key="6">
    <source>
        <dbReference type="Proteomes" id="UP000076929"/>
    </source>
</evidence>
<dbReference type="InterPro" id="IPR001254">
    <property type="entry name" value="Trypsin_dom"/>
</dbReference>
<keyword evidence="6" id="KW-1185">Reference proteome</keyword>
<dbReference type="Proteomes" id="UP000076929">
    <property type="component" value="Chromosome"/>
</dbReference>
<dbReference type="SUPFAM" id="SSF50494">
    <property type="entry name" value="Trypsin-like serine proteases"/>
    <property type="match status" value="1"/>
</dbReference>
<dbReference type="RefSeq" id="WP_066565178.1">
    <property type="nucleotide sequence ID" value="NZ_CP015622.1"/>
</dbReference>
<keyword evidence="3" id="KW-0732">Signal</keyword>
<dbReference type="PANTHER" id="PTHR24276:SF98">
    <property type="entry name" value="FI18310P1-RELATED"/>
    <property type="match status" value="1"/>
</dbReference>
<evidence type="ECO:0000256" key="3">
    <source>
        <dbReference type="SAM" id="SignalP"/>
    </source>
</evidence>
<dbReference type="GO" id="GO:0004252">
    <property type="term" value="F:serine-type endopeptidase activity"/>
    <property type="evidence" value="ECO:0007669"/>
    <property type="project" value="InterPro"/>
</dbReference>
<organism evidence="5 6">
    <name type="scientific">Corynebacterium crudilactis</name>
    <dbReference type="NCBI Taxonomy" id="1652495"/>
    <lineage>
        <taxon>Bacteria</taxon>
        <taxon>Bacillati</taxon>
        <taxon>Actinomycetota</taxon>
        <taxon>Actinomycetes</taxon>
        <taxon>Mycobacteriales</taxon>
        <taxon>Corynebacteriaceae</taxon>
        <taxon>Corynebacterium</taxon>
    </lineage>
</organism>
<dbReference type="SMART" id="SM00020">
    <property type="entry name" value="Tryp_SPc"/>
    <property type="match status" value="1"/>
</dbReference>
<reference evidence="5 6" key="1">
    <citation type="submission" date="2016-05" db="EMBL/GenBank/DDBJ databases">
        <title>Complete genome sequence of Corynebacterium crudilactis, a new Corynebacterium species isolated from raw cow's milk.</title>
        <authorList>
            <person name="Christian R."/>
            <person name="Zimmermann J."/>
            <person name="Lipski A."/>
            <person name="Kalinowski J."/>
        </authorList>
    </citation>
    <scope>NUCLEOTIDE SEQUENCE [LARGE SCALE GENOMIC DNA]</scope>
    <source>
        <strain evidence="5 6">JZ16</strain>
    </source>
</reference>
<dbReference type="Pfam" id="PF00089">
    <property type="entry name" value="Trypsin"/>
    <property type="match status" value="1"/>
</dbReference>